<evidence type="ECO:0000313" key="2">
    <source>
        <dbReference type="Proteomes" id="UP000001640"/>
    </source>
</evidence>
<organism evidence="1 2">
    <name type="scientific">Naumovozyma castellii</name>
    <name type="common">Yeast</name>
    <name type="synonym">Saccharomyces castellii</name>
    <dbReference type="NCBI Taxonomy" id="27288"/>
    <lineage>
        <taxon>Eukaryota</taxon>
        <taxon>Fungi</taxon>
        <taxon>Dikarya</taxon>
        <taxon>Ascomycota</taxon>
        <taxon>Saccharomycotina</taxon>
        <taxon>Saccharomycetes</taxon>
        <taxon>Saccharomycetales</taxon>
        <taxon>Saccharomycetaceae</taxon>
        <taxon>Naumovozyma</taxon>
    </lineage>
</organism>
<gene>
    <name evidence="1" type="primary">NCAS0J00130</name>
    <name evidence="1" type="ordered locus">NCAS_0J00130</name>
</gene>
<dbReference type="HOGENOM" id="CLU_2868171_0_0_1"/>
<evidence type="ECO:0000313" key="1">
    <source>
        <dbReference type="EMBL" id="CCC71993.1"/>
    </source>
</evidence>
<dbReference type="InParanoid" id="G0VKF9"/>
<sequence>MQNYQCPGKLSERHRESSTRLIEVVFLSEQDTKCAYVTRLCTYLFDKLGMIFGRTHNQISVVVI</sequence>
<protein>
    <submittedName>
        <fullName evidence="1">Uncharacterized protein</fullName>
    </submittedName>
</protein>
<dbReference type="AlphaFoldDB" id="G0VKF9"/>
<dbReference type="KEGG" id="ncs:NCAS_0J00130"/>
<dbReference type="GeneID" id="96905694"/>
<name>G0VKF9_NAUCA</name>
<reference evidence="1 2" key="1">
    <citation type="journal article" date="2011" name="Proc. Natl. Acad. Sci. U.S.A.">
        <title>Evolutionary erosion of yeast sex chromosomes by mating-type switching accidents.</title>
        <authorList>
            <person name="Gordon J.L."/>
            <person name="Armisen D."/>
            <person name="Proux-Wera E."/>
            <person name="Oheigeartaigh S.S."/>
            <person name="Byrne K.P."/>
            <person name="Wolfe K.H."/>
        </authorList>
    </citation>
    <scope>NUCLEOTIDE SEQUENCE [LARGE SCALE GENOMIC DNA]</scope>
    <source>
        <strain evidence="2">ATCC 76901 / BCRC 22586 / CBS 4309 / NBRC 1992 / NRRL Y-12630</strain>
    </source>
</reference>
<dbReference type="EMBL" id="HE576761">
    <property type="protein sequence ID" value="CCC71993.1"/>
    <property type="molecule type" value="Genomic_DNA"/>
</dbReference>
<proteinExistence type="predicted"/>
<dbReference type="RefSeq" id="XP_003678335.1">
    <property type="nucleotide sequence ID" value="XM_003678287.1"/>
</dbReference>
<dbReference type="Proteomes" id="UP000001640">
    <property type="component" value="Chromosome 10"/>
</dbReference>
<accession>G0VKF9</accession>
<keyword evidence="2" id="KW-1185">Reference proteome</keyword>
<reference key="2">
    <citation type="submission" date="2011-08" db="EMBL/GenBank/DDBJ databases">
        <title>Genome sequence of Naumovozyma castellii.</title>
        <authorList>
            <person name="Gordon J.L."/>
            <person name="Armisen D."/>
            <person name="Proux-Wera E."/>
            <person name="OhEigeartaigh S.S."/>
            <person name="Byrne K.P."/>
            <person name="Wolfe K.H."/>
        </authorList>
    </citation>
    <scope>NUCLEOTIDE SEQUENCE</scope>
    <source>
        <strain>Type strain:CBS 4309</strain>
    </source>
</reference>